<dbReference type="Proteomes" id="UP000183567">
    <property type="component" value="Unassembled WGS sequence"/>
</dbReference>
<dbReference type="GO" id="GO:0006264">
    <property type="term" value="P:mitochondrial DNA replication"/>
    <property type="evidence" value="ECO:0007669"/>
    <property type="project" value="TreeGrafter"/>
</dbReference>
<evidence type="ECO:0000256" key="1">
    <source>
        <dbReference type="SAM" id="Coils"/>
    </source>
</evidence>
<evidence type="ECO:0000313" key="3">
    <source>
        <dbReference type="EMBL" id="OJA11804.1"/>
    </source>
</evidence>
<dbReference type="Gene3D" id="3.30.420.390">
    <property type="match status" value="1"/>
</dbReference>
<accession>A0A1J8QJ75</accession>
<dbReference type="GO" id="GO:0003677">
    <property type="term" value="F:DNA binding"/>
    <property type="evidence" value="ECO:0007669"/>
    <property type="project" value="InterPro"/>
</dbReference>
<dbReference type="STRING" id="180088.A0A1J8QJ75"/>
<dbReference type="GO" id="GO:0003887">
    <property type="term" value="F:DNA-directed DNA polymerase activity"/>
    <property type="evidence" value="ECO:0007669"/>
    <property type="project" value="TreeGrafter"/>
</dbReference>
<gene>
    <name evidence="3" type="ORF">AZE42_07923</name>
</gene>
<dbReference type="GO" id="GO:0008408">
    <property type="term" value="F:3'-5' exonuclease activity"/>
    <property type="evidence" value="ECO:0007669"/>
    <property type="project" value="TreeGrafter"/>
</dbReference>
<evidence type="ECO:0000313" key="4">
    <source>
        <dbReference type="Proteomes" id="UP000183567"/>
    </source>
</evidence>
<dbReference type="OrthoDB" id="5588663at2759"/>
<keyword evidence="1" id="KW-0175">Coiled coil</keyword>
<protein>
    <recommendedName>
        <fullName evidence="2">DNA mitochondrial polymerase exonuclease domain-containing protein</fullName>
    </recommendedName>
</protein>
<keyword evidence="4" id="KW-1185">Reference proteome</keyword>
<dbReference type="PANTHER" id="PTHR10267">
    <property type="entry name" value="DNA POLYMERASE SUBUNIT GAMMA-1"/>
    <property type="match status" value="1"/>
</dbReference>
<feature type="domain" description="DNA mitochondrial polymerase exonuclease" evidence="2">
    <location>
        <begin position="67"/>
        <end position="149"/>
    </location>
</feature>
<feature type="coiled-coil region" evidence="1">
    <location>
        <begin position="51"/>
        <end position="78"/>
    </location>
</feature>
<comment type="caution">
    <text evidence="3">The sequence shown here is derived from an EMBL/GenBank/DDBJ whole genome shotgun (WGS) entry which is preliminary data.</text>
</comment>
<proteinExistence type="predicted"/>
<dbReference type="EMBL" id="LVVM01004929">
    <property type="protein sequence ID" value="OJA11804.1"/>
    <property type="molecule type" value="Genomic_DNA"/>
</dbReference>
<name>A0A1J8QJ75_9AGAM</name>
<organism evidence="3 4">
    <name type="scientific">Rhizopogon vesiculosus</name>
    <dbReference type="NCBI Taxonomy" id="180088"/>
    <lineage>
        <taxon>Eukaryota</taxon>
        <taxon>Fungi</taxon>
        <taxon>Dikarya</taxon>
        <taxon>Basidiomycota</taxon>
        <taxon>Agaricomycotina</taxon>
        <taxon>Agaricomycetes</taxon>
        <taxon>Agaricomycetidae</taxon>
        <taxon>Boletales</taxon>
        <taxon>Suillineae</taxon>
        <taxon>Rhizopogonaceae</taxon>
        <taxon>Rhizopogon</taxon>
    </lineage>
</organism>
<dbReference type="Pfam" id="PF18136">
    <property type="entry name" value="DNApol_Exo"/>
    <property type="match status" value="1"/>
</dbReference>
<sequence>MMLSIPLMPAPGAYLPGRIHIARAGLGAVAFKTCATSSMRGRDGEVNEIKREQVRCLRADLEKRLLQLESADVDAEEAHLSSKHWEDLTSANSQAGITKLQCDIDVDKEIRHDFMKYTPEDILDVIHDYLNYCAQNVFVIQAVFSKVLPVERCSSSSSLVFL</sequence>
<reference evidence="3 4" key="1">
    <citation type="submission" date="2016-03" db="EMBL/GenBank/DDBJ databases">
        <title>Comparative genomics of the ectomycorrhizal sister species Rhizopogon vinicolor and Rhizopogon vesiculosus (Basidiomycota: Boletales) reveals a divergence of the mating type B locus.</title>
        <authorList>
            <person name="Mujic A.B."/>
            <person name="Kuo A."/>
            <person name="Tritt A."/>
            <person name="Lipzen A."/>
            <person name="Chen C."/>
            <person name="Johnson J."/>
            <person name="Sharma A."/>
            <person name="Barry K."/>
            <person name="Grigoriev I.V."/>
            <person name="Spatafora J.W."/>
        </authorList>
    </citation>
    <scope>NUCLEOTIDE SEQUENCE [LARGE SCALE GENOMIC DNA]</scope>
    <source>
        <strain evidence="3 4">AM-OR11-056</strain>
    </source>
</reference>
<dbReference type="PANTHER" id="PTHR10267:SF0">
    <property type="entry name" value="DNA POLYMERASE SUBUNIT GAMMA-1"/>
    <property type="match status" value="1"/>
</dbReference>
<dbReference type="InterPro" id="IPR002297">
    <property type="entry name" value="DNA-dir_DNA_pol_A_mt"/>
</dbReference>
<dbReference type="AlphaFoldDB" id="A0A1J8QJ75"/>
<evidence type="ECO:0000259" key="2">
    <source>
        <dbReference type="Pfam" id="PF18136"/>
    </source>
</evidence>
<dbReference type="GO" id="GO:0005760">
    <property type="term" value="C:gamma DNA polymerase complex"/>
    <property type="evidence" value="ECO:0007669"/>
    <property type="project" value="InterPro"/>
</dbReference>
<dbReference type="InterPro" id="IPR041336">
    <property type="entry name" value="DNApol_Exo"/>
</dbReference>